<evidence type="ECO:0000313" key="3">
    <source>
        <dbReference type="Proteomes" id="UP001479290"/>
    </source>
</evidence>
<dbReference type="Gene3D" id="2.60.40.10">
    <property type="entry name" value="Immunoglobulins"/>
    <property type="match status" value="1"/>
</dbReference>
<dbReference type="Proteomes" id="UP001479290">
    <property type="component" value="Unassembled WGS sequence"/>
</dbReference>
<dbReference type="EMBL" id="JAWDJR010000001">
    <property type="protein sequence ID" value="KAK9980498.1"/>
    <property type="molecule type" value="Genomic_DNA"/>
</dbReference>
<evidence type="ECO:0000259" key="1">
    <source>
        <dbReference type="PROSITE" id="PS50835"/>
    </source>
</evidence>
<dbReference type="InterPro" id="IPR013783">
    <property type="entry name" value="Ig-like_fold"/>
</dbReference>
<dbReference type="InterPro" id="IPR007110">
    <property type="entry name" value="Ig-like_dom"/>
</dbReference>
<dbReference type="SUPFAM" id="SSF48726">
    <property type="entry name" value="Immunoglobulin"/>
    <property type="match status" value="1"/>
</dbReference>
<accession>A0AAW2B4Z7</accession>
<keyword evidence="3" id="KW-1185">Reference proteome</keyword>
<dbReference type="AlphaFoldDB" id="A0AAW2B4Z7"/>
<name>A0AAW2B4Z7_CULAL</name>
<proteinExistence type="predicted"/>
<feature type="domain" description="Ig-like" evidence="1">
    <location>
        <begin position="5"/>
        <end position="77"/>
    </location>
</feature>
<gene>
    <name evidence="2" type="ORF">ABG768_000103</name>
</gene>
<sequence>PVNKPRITKECILGDVPECNLSCDGGDGPPETTITWKNSDGEMPNRQNMRTIIVTKSSNPENFYTCTLKNAVSEKTSDPVYERDLFD</sequence>
<reference evidence="2 3" key="1">
    <citation type="submission" date="2024-05" db="EMBL/GenBank/DDBJ databases">
        <title>A high-quality chromosomal-level genome assembly of Topmouth culter (Culter alburnus).</title>
        <authorList>
            <person name="Zhao H."/>
        </authorList>
    </citation>
    <scope>NUCLEOTIDE SEQUENCE [LARGE SCALE GENOMIC DNA]</scope>
    <source>
        <strain evidence="2">CATC2023</strain>
        <tissue evidence="2">Muscle</tissue>
    </source>
</reference>
<feature type="non-terminal residue" evidence="2">
    <location>
        <position position="1"/>
    </location>
</feature>
<organism evidence="2 3">
    <name type="scientific">Culter alburnus</name>
    <name type="common">Topmouth culter</name>
    <dbReference type="NCBI Taxonomy" id="194366"/>
    <lineage>
        <taxon>Eukaryota</taxon>
        <taxon>Metazoa</taxon>
        <taxon>Chordata</taxon>
        <taxon>Craniata</taxon>
        <taxon>Vertebrata</taxon>
        <taxon>Euteleostomi</taxon>
        <taxon>Actinopterygii</taxon>
        <taxon>Neopterygii</taxon>
        <taxon>Teleostei</taxon>
        <taxon>Ostariophysi</taxon>
        <taxon>Cypriniformes</taxon>
        <taxon>Xenocyprididae</taxon>
        <taxon>Xenocypridinae</taxon>
        <taxon>Culter</taxon>
    </lineage>
</organism>
<evidence type="ECO:0000313" key="2">
    <source>
        <dbReference type="EMBL" id="KAK9980498.1"/>
    </source>
</evidence>
<dbReference type="PROSITE" id="PS50835">
    <property type="entry name" value="IG_LIKE"/>
    <property type="match status" value="1"/>
</dbReference>
<comment type="caution">
    <text evidence="2">The sequence shown here is derived from an EMBL/GenBank/DDBJ whole genome shotgun (WGS) entry which is preliminary data.</text>
</comment>
<feature type="non-terminal residue" evidence="2">
    <location>
        <position position="87"/>
    </location>
</feature>
<dbReference type="InterPro" id="IPR036179">
    <property type="entry name" value="Ig-like_dom_sf"/>
</dbReference>
<protein>
    <recommendedName>
        <fullName evidence="1">Ig-like domain-containing protein</fullName>
    </recommendedName>
</protein>